<dbReference type="EMBL" id="LQMQ01000043">
    <property type="protein sequence ID" value="KUO40353.1"/>
    <property type="molecule type" value="Genomic_DNA"/>
</dbReference>
<evidence type="ECO:0000256" key="16">
    <source>
        <dbReference type="SAM" id="MobiDB-lite"/>
    </source>
</evidence>
<evidence type="ECO:0000256" key="17">
    <source>
        <dbReference type="SAM" id="Phobius"/>
    </source>
</evidence>
<dbReference type="SUPFAM" id="SSF52540">
    <property type="entry name" value="P-loop containing nucleoside triphosphate hydrolases"/>
    <property type="match status" value="1"/>
</dbReference>
<dbReference type="PRINTS" id="PR00326">
    <property type="entry name" value="GTP1OBG"/>
</dbReference>
<dbReference type="GO" id="GO:0015093">
    <property type="term" value="F:ferrous iron transmembrane transporter activity"/>
    <property type="evidence" value="ECO:0007669"/>
    <property type="project" value="UniProtKB-UniRule"/>
</dbReference>
<feature type="region of interest" description="Disordered" evidence="16">
    <location>
        <begin position="1"/>
        <end position="26"/>
    </location>
</feature>
<dbReference type="PANTHER" id="PTHR43185:SF1">
    <property type="entry name" value="FE(2+) TRANSPORTER FEOB"/>
    <property type="match status" value="1"/>
</dbReference>
<evidence type="ECO:0000256" key="7">
    <source>
        <dbReference type="ARBA" id="ARBA00022989"/>
    </source>
</evidence>
<dbReference type="Pfam" id="PF07670">
    <property type="entry name" value="Gate"/>
    <property type="match status" value="2"/>
</dbReference>
<dbReference type="STRING" id="1776334.APZ16_01655"/>
<dbReference type="Pfam" id="PF07664">
    <property type="entry name" value="FeoB_C"/>
    <property type="match status" value="1"/>
</dbReference>
<dbReference type="InterPro" id="IPR041069">
    <property type="entry name" value="FeoB_Cyto"/>
</dbReference>
<evidence type="ECO:0000259" key="18">
    <source>
        <dbReference type="PROSITE" id="PS51711"/>
    </source>
</evidence>
<feature type="binding site" evidence="14">
    <location>
        <begin position="65"/>
        <end position="69"/>
    </location>
    <ligand>
        <name>GTP</name>
        <dbReference type="ChEBI" id="CHEBI:37565"/>
        <label>1</label>
    </ligand>
</feature>
<keyword evidence="7 17" id="KW-1133">Transmembrane helix</keyword>
<feature type="transmembrane region" description="Helical" evidence="17">
    <location>
        <begin position="457"/>
        <end position="483"/>
    </location>
</feature>
<evidence type="ECO:0000256" key="2">
    <source>
        <dbReference type="ARBA" id="ARBA00022448"/>
    </source>
</evidence>
<evidence type="ECO:0000256" key="6">
    <source>
        <dbReference type="ARBA" id="ARBA00022741"/>
    </source>
</evidence>
<feature type="transmembrane region" description="Helical" evidence="17">
    <location>
        <begin position="382"/>
        <end position="403"/>
    </location>
</feature>
<protein>
    <recommendedName>
        <fullName evidence="12 13">Ferrous iron transport protein B</fullName>
    </recommendedName>
</protein>
<sequence length="679" mass="73889">MAAAEPAPDVGEAGVGGPDFSVKSMPEEKSKSEIVVALAGTPNVGKSAIFHQITGADVIISNYPGTTVEMLEGRVRHGNYDVRVIDLPGVYSLGALSEDELVARRAILEQEPDVIVNIVDASNLERSLYLTLQLMELGRPILILLNMYDVALAKGLRPSPEKLSKKLGLPVIATVATRGENVARAFDEAIKVAEKRTRPKKRIPLSRETEKAIAALAEEIKRTLVKIPFGLSPRNLAIKLLEGDEHLVHAVADLPESESVLKKARTLARNIARRYGEPSVYRIARERHGIAAMISREVTEQITAKPRLVQRLDDITSSVKTGIPIMVAVFAVLILMLIYIGGFLEGLLVGSWEAFVSPSLHALFDGLGEVGRVLDIGINQGISGILAVMIPYILVFFLVFALLEDVGYLPRMAFVMDSAMHRIGLHGRAVVPMLGGFGCNVPAIMATRVLTTRRERLIANFLITMVPCSARTAVILGTVGFFLGIQYALVIYGIVLFLIFLVGLLLNRLLRGQVSGMIMEMPPLRRPMIGPLLSKTWMRMKHFVYFATPLLLLGSLIIGALHVFGLLTAIAEPLAPLTTGWLGLPAITIVSLLYGFIRKEGALVLLVTIAGTSDLLQFMTPLQLFVFALVVTIYVPCLATVAALRQELGWRDAAMITVGTFLIALLVGGAFYHLNPLRL</sequence>
<dbReference type="Pfam" id="PF02421">
    <property type="entry name" value="FeoB_N"/>
    <property type="match status" value="1"/>
</dbReference>
<feature type="transmembrane region" description="Helical" evidence="17">
    <location>
        <begin position="625"/>
        <end position="644"/>
    </location>
</feature>
<feature type="transmembrane region" description="Helical" evidence="17">
    <location>
        <begin position="579"/>
        <end position="597"/>
    </location>
</feature>
<evidence type="ECO:0000256" key="5">
    <source>
        <dbReference type="ARBA" id="ARBA00022692"/>
    </source>
</evidence>
<evidence type="ECO:0000256" key="10">
    <source>
        <dbReference type="ARBA" id="ARBA00023134"/>
    </source>
</evidence>
<dbReference type="GO" id="GO:0046872">
    <property type="term" value="F:metal ion binding"/>
    <property type="evidence" value="ECO:0007669"/>
    <property type="project" value="UniProtKB-KW"/>
</dbReference>
<feature type="binding site" evidence="14">
    <location>
        <begin position="86"/>
        <end position="89"/>
    </location>
    <ligand>
        <name>GTP</name>
        <dbReference type="ChEBI" id="CHEBI:37565"/>
        <label>1</label>
    </ligand>
</feature>
<keyword evidence="15" id="KW-0479">Metal-binding</keyword>
<dbReference type="InterPro" id="IPR050860">
    <property type="entry name" value="FeoB_GTPase"/>
</dbReference>
<accession>A0A147JV53</accession>
<feature type="transmembrane region" description="Helical" evidence="17">
    <location>
        <begin position="323"/>
        <end position="344"/>
    </location>
</feature>
<evidence type="ECO:0000256" key="9">
    <source>
        <dbReference type="ARBA" id="ARBA00023065"/>
    </source>
</evidence>
<evidence type="ECO:0000256" key="1">
    <source>
        <dbReference type="ARBA" id="ARBA00004651"/>
    </source>
</evidence>
<evidence type="ECO:0000313" key="19">
    <source>
        <dbReference type="EMBL" id="KUO40353.1"/>
    </source>
</evidence>
<keyword evidence="3" id="KW-1003">Cell membrane</keyword>
<dbReference type="GO" id="GO:0005525">
    <property type="term" value="F:GTP binding"/>
    <property type="evidence" value="ECO:0007669"/>
    <property type="project" value="UniProtKB-KW"/>
</dbReference>
<keyword evidence="2" id="KW-0813">Transport</keyword>
<keyword evidence="8" id="KW-0408">Iron</keyword>
<keyword evidence="9" id="KW-0406">Ion transport</keyword>
<dbReference type="InterPro" id="IPR027417">
    <property type="entry name" value="P-loop_NTPase"/>
</dbReference>
<keyword evidence="10 14" id="KW-0342">GTP-binding</keyword>
<dbReference type="NCBIfam" id="TIGR00437">
    <property type="entry name" value="feoB"/>
    <property type="match status" value="1"/>
</dbReference>
<dbReference type="PANTHER" id="PTHR43185">
    <property type="entry name" value="FERROUS IRON TRANSPORT PROTEIN B"/>
    <property type="match status" value="1"/>
</dbReference>
<evidence type="ECO:0000256" key="12">
    <source>
        <dbReference type="ARBA" id="ARBA00031200"/>
    </source>
</evidence>
<feature type="binding site" evidence="14">
    <location>
        <begin position="40"/>
        <end position="47"/>
    </location>
    <ligand>
        <name>GTP</name>
        <dbReference type="ChEBI" id="CHEBI:37565"/>
        <label>1</label>
    </ligand>
</feature>
<dbReference type="AlphaFoldDB" id="A0A147JV53"/>
<comment type="caution">
    <text evidence="19">The sequence shown here is derived from an EMBL/GenBank/DDBJ whole genome shotgun (WGS) entry which is preliminary data.</text>
</comment>
<keyword evidence="11 17" id="KW-0472">Membrane</keyword>
<feature type="transmembrane region" description="Helical" evidence="17">
    <location>
        <begin position="423"/>
        <end position="445"/>
    </location>
</feature>
<keyword evidence="6 14" id="KW-0547">Nucleotide-binding</keyword>
<gene>
    <name evidence="19" type="ORF">APZ16_01655</name>
</gene>
<dbReference type="InterPro" id="IPR011640">
    <property type="entry name" value="Fe2_transport_prot_B_C"/>
</dbReference>
<evidence type="ECO:0000256" key="8">
    <source>
        <dbReference type="ARBA" id="ARBA00023004"/>
    </source>
</evidence>
<dbReference type="NCBIfam" id="TIGR00231">
    <property type="entry name" value="small_GTP"/>
    <property type="match status" value="1"/>
</dbReference>
<dbReference type="InterPro" id="IPR003373">
    <property type="entry name" value="Fe2_transport_prot-B"/>
</dbReference>
<dbReference type="InterPro" id="IPR005225">
    <property type="entry name" value="Small_GTP-bd"/>
</dbReference>
<evidence type="ECO:0000256" key="11">
    <source>
        <dbReference type="ARBA" id="ARBA00023136"/>
    </source>
</evidence>
<keyword evidence="4" id="KW-0410">Iron transport</keyword>
<name>A0A147JV53_HADYE</name>
<evidence type="ECO:0000256" key="15">
    <source>
        <dbReference type="PIRSR" id="PIRSR603373-2"/>
    </source>
</evidence>
<dbReference type="CDD" id="cd01879">
    <property type="entry name" value="FeoB"/>
    <property type="match status" value="1"/>
</dbReference>
<dbReference type="PROSITE" id="PS51711">
    <property type="entry name" value="G_FEOB"/>
    <property type="match status" value="1"/>
</dbReference>
<evidence type="ECO:0000256" key="13">
    <source>
        <dbReference type="NCBIfam" id="TIGR00437"/>
    </source>
</evidence>
<dbReference type="GO" id="GO:0005886">
    <property type="term" value="C:plasma membrane"/>
    <property type="evidence" value="ECO:0007669"/>
    <property type="project" value="UniProtKB-SubCell"/>
</dbReference>
<feature type="binding site" evidence="15">
    <location>
        <position position="54"/>
    </location>
    <ligand>
        <name>Mg(2+)</name>
        <dbReference type="ChEBI" id="CHEBI:18420"/>
        <label>2</label>
    </ligand>
</feature>
<proteinExistence type="predicted"/>
<dbReference type="InterPro" id="IPR006073">
    <property type="entry name" value="GTP-bd"/>
</dbReference>
<feature type="binding site" evidence="15">
    <location>
        <position position="55"/>
    </location>
    <ligand>
        <name>Mg(2+)</name>
        <dbReference type="ChEBI" id="CHEBI:18420"/>
        <label>2</label>
    </ligand>
</feature>
<keyword evidence="15" id="KW-0460">Magnesium</keyword>
<dbReference type="Gene3D" id="1.10.287.1770">
    <property type="match status" value="1"/>
</dbReference>
<feature type="binding site" evidence="14">
    <location>
        <begin position="146"/>
        <end position="149"/>
    </location>
    <ligand>
        <name>GTP</name>
        <dbReference type="ChEBI" id="CHEBI:37565"/>
        <label>1</label>
    </ligand>
</feature>
<comment type="subcellular location">
    <subcellularLocation>
        <location evidence="1">Cell membrane</location>
        <topology evidence="1">Multi-pass membrane protein</topology>
    </subcellularLocation>
</comment>
<evidence type="ECO:0000313" key="20">
    <source>
        <dbReference type="Proteomes" id="UP000074294"/>
    </source>
</evidence>
<evidence type="ECO:0000256" key="4">
    <source>
        <dbReference type="ARBA" id="ARBA00022496"/>
    </source>
</evidence>
<reference evidence="19 20" key="1">
    <citation type="journal article" date="2016" name="Nat. Microbiol.">
        <title>Genomic inference of the metabolism of cosmopolitan subsurface Archaea, Hadesarchaea.</title>
        <authorList>
            <person name="Baker B.J."/>
            <person name="Saw J.H."/>
            <person name="Lind A.E."/>
            <person name="Lazar C.S."/>
            <person name="Hinrichs K.-U."/>
            <person name="Teske A.P."/>
            <person name="Ettema T.J."/>
        </authorList>
    </citation>
    <scope>NUCLEOTIDE SEQUENCE [LARGE SCALE GENOMIC DNA]</scope>
</reference>
<keyword evidence="5 17" id="KW-0812">Transmembrane</keyword>
<organism evidence="19 20">
    <name type="scientific">Hadarchaeum yellowstonense</name>
    <dbReference type="NCBI Taxonomy" id="1776334"/>
    <lineage>
        <taxon>Archaea</taxon>
        <taxon>Methanobacteriati</taxon>
        <taxon>Candidatus Hadarchaeota</taxon>
        <taxon>Candidatus Hadarchaeia</taxon>
        <taxon>Candidatus Hadarchaeales</taxon>
        <taxon>Candidatus Hadarchaeaceae</taxon>
        <taxon>Candidatus Hadarchaeum</taxon>
    </lineage>
</organism>
<feature type="binding site" evidence="14">
    <location>
        <begin position="175"/>
        <end position="177"/>
    </location>
    <ligand>
        <name>GTP</name>
        <dbReference type="ChEBI" id="CHEBI:37565"/>
        <label>1</label>
    </ligand>
</feature>
<dbReference type="Proteomes" id="UP000074294">
    <property type="component" value="Unassembled WGS sequence"/>
</dbReference>
<feature type="transmembrane region" description="Helical" evidence="17">
    <location>
        <begin position="489"/>
        <end position="510"/>
    </location>
</feature>
<feature type="domain" description="FeoB-type G" evidence="18">
    <location>
        <begin position="33"/>
        <end position="195"/>
    </location>
</feature>
<feature type="transmembrane region" description="Helical" evidence="17">
    <location>
        <begin position="543"/>
        <end position="567"/>
    </location>
</feature>
<feature type="transmembrane region" description="Helical" evidence="17">
    <location>
        <begin position="656"/>
        <end position="674"/>
    </location>
</feature>
<evidence type="ECO:0000256" key="3">
    <source>
        <dbReference type="ARBA" id="ARBA00022475"/>
    </source>
</evidence>
<evidence type="ECO:0000256" key="14">
    <source>
        <dbReference type="PIRSR" id="PIRSR603373-1"/>
    </source>
</evidence>
<dbReference type="Gene3D" id="3.40.50.300">
    <property type="entry name" value="P-loop containing nucleotide triphosphate hydrolases"/>
    <property type="match status" value="1"/>
</dbReference>
<dbReference type="InterPro" id="IPR030389">
    <property type="entry name" value="G_FEOB_dom"/>
</dbReference>
<dbReference type="Pfam" id="PF17910">
    <property type="entry name" value="FeoB_Cyto"/>
    <property type="match status" value="1"/>
</dbReference>
<dbReference type="InterPro" id="IPR011642">
    <property type="entry name" value="Gate_dom"/>
</dbReference>